<sequence>MPGLPRPLEVAGTQLTHPPSEATALLLDPAEGAAQDGSHQQVLAEIQLSSPGDSSRHEAEGEDTGDTLPVCNGSRLHKALSPADSIDLIIQGDMTQDNLLVRVCAVYGPVERAQRQALWARLKDFTTTPGLMYVVLGDFHNRARLEDRCSTIPRVSGETETGHRRGSWRIPYEYVQLKSGMCELDKLLQQHLACGWDGEQNAAKNWELTKSQIQKWCRHRIRR</sequence>
<accession>A0ACB8FGI5</accession>
<proteinExistence type="predicted"/>
<evidence type="ECO:0000313" key="1">
    <source>
        <dbReference type="EMBL" id="KAH8004000.1"/>
    </source>
</evidence>
<name>A0ACB8FGI5_9SAUR</name>
<dbReference type="Proteomes" id="UP000827872">
    <property type="component" value="Linkage Group LG04"/>
</dbReference>
<gene>
    <name evidence="1" type="ORF">K3G42_001397</name>
</gene>
<dbReference type="EMBL" id="CM037617">
    <property type="protein sequence ID" value="KAH8004000.1"/>
    <property type="molecule type" value="Genomic_DNA"/>
</dbReference>
<protein>
    <submittedName>
        <fullName evidence="1">Uncharacterized protein</fullName>
    </submittedName>
</protein>
<reference evidence="1" key="1">
    <citation type="submission" date="2021-08" db="EMBL/GenBank/DDBJ databases">
        <title>The first chromosome-level gecko genome reveals the dynamic sex chromosomes of Neotropical dwarf geckos (Sphaerodactylidae: Sphaerodactylus).</title>
        <authorList>
            <person name="Pinto B.J."/>
            <person name="Keating S.E."/>
            <person name="Gamble T."/>
        </authorList>
    </citation>
    <scope>NUCLEOTIDE SEQUENCE</scope>
    <source>
        <strain evidence="1">TG3544</strain>
    </source>
</reference>
<keyword evidence="2" id="KW-1185">Reference proteome</keyword>
<evidence type="ECO:0000313" key="2">
    <source>
        <dbReference type="Proteomes" id="UP000827872"/>
    </source>
</evidence>
<organism evidence="1 2">
    <name type="scientific">Sphaerodactylus townsendi</name>
    <dbReference type="NCBI Taxonomy" id="933632"/>
    <lineage>
        <taxon>Eukaryota</taxon>
        <taxon>Metazoa</taxon>
        <taxon>Chordata</taxon>
        <taxon>Craniata</taxon>
        <taxon>Vertebrata</taxon>
        <taxon>Euteleostomi</taxon>
        <taxon>Lepidosauria</taxon>
        <taxon>Squamata</taxon>
        <taxon>Bifurcata</taxon>
        <taxon>Gekkota</taxon>
        <taxon>Sphaerodactylidae</taxon>
        <taxon>Sphaerodactylus</taxon>
    </lineage>
</organism>
<comment type="caution">
    <text evidence="1">The sequence shown here is derived from an EMBL/GenBank/DDBJ whole genome shotgun (WGS) entry which is preliminary data.</text>
</comment>